<dbReference type="KEGG" id="aplc:110977603"/>
<organism evidence="1 2">
    <name type="scientific">Acanthaster planci</name>
    <name type="common">Crown-of-thorns starfish</name>
    <dbReference type="NCBI Taxonomy" id="133434"/>
    <lineage>
        <taxon>Eukaryota</taxon>
        <taxon>Metazoa</taxon>
        <taxon>Echinodermata</taxon>
        <taxon>Eleutherozoa</taxon>
        <taxon>Asterozoa</taxon>
        <taxon>Asteroidea</taxon>
        <taxon>Valvatacea</taxon>
        <taxon>Valvatida</taxon>
        <taxon>Acanthasteridae</taxon>
        <taxon>Acanthaster</taxon>
    </lineage>
</organism>
<evidence type="ECO:0000313" key="2">
    <source>
        <dbReference type="RefSeq" id="XP_022087561.1"/>
    </source>
</evidence>
<gene>
    <name evidence="2" type="primary">LOC110977603</name>
</gene>
<protein>
    <submittedName>
        <fullName evidence="2">Uncharacterized protein LOC110977603</fullName>
    </submittedName>
</protein>
<name>A0A8B7Y701_ACAPL</name>
<dbReference type="Gene3D" id="3.20.20.70">
    <property type="entry name" value="Aldolase class I"/>
    <property type="match status" value="1"/>
</dbReference>
<sequence length="572" mass="65395">MALQQQRDGRAHDEFETLAKFYAKDSAQELGKYKALRDLDVFVLDNSIRESTVAQLRGHTLDDKWKLYEEVQKCGFQNKIVANFSEMTLVDDEFVRQLISNGEDRRGMFAFTEVTEGSREGVLDKETVPVGLRRMKELGLWNPLLEVNLAEGAYNLLHCPIEDLLALLEKWIVWAHEHLHPETRVLVNLRDLPDAMPDSAHRVFRAVDFLARLPATLRPIGILFEEYKGLCMPEECGLWAKYIRQIMDANNWQGHLLVHVHEKFGFCYASQIQSLIGGADGIWGSVCFESAGLGSASACVTLMNLVRLGNKKITQAFNSTYLRRAAINVTKITTGFDPYSKTPVYGEQALDHVFDLKKEEFDLADFFCERAPVRISTMASEEMICTHLVELFGEDPQFTVKQANRMRMVMEEDLRHNRKEEYMSTVGVALLFKKAGGSLTKKMKEVIHKMELGKPHAVNLISQVRKMWDTWLVADEVNGNGDALELESFYSGFMAPYFPSFDRCLDTKWTLHALDLEENDRVRWADFQVYLTWAMHQYPDIKDAQELLDVTFRNGIVPSIRHSMVSVDPTAS</sequence>
<evidence type="ECO:0000313" key="1">
    <source>
        <dbReference type="Proteomes" id="UP000694845"/>
    </source>
</evidence>
<reference evidence="2" key="1">
    <citation type="submission" date="2025-08" db="UniProtKB">
        <authorList>
            <consortium name="RefSeq"/>
        </authorList>
    </citation>
    <scope>IDENTIFICATION</scope>
</reference>
<proteinExistence type="predicted"/>
<dbReference type="SUPFAM" id="SSF51569">
    <property type="entry name" value="Aldolase"/>
    <property type="match status" value="1"/>
</dbReference>
<dbReference type="GeneID" id="110977603"/>
<dbReference type="AlphaFoldDB" id="A0A8B7Y701"/>
<dbReference type="OrthoDB" id="5952569at2759"/>
<dbReference type="InterPro" id="IPR013785">
    <property type="entry name" value="Aldolase_TIM"/>
</dbReference>
<dbReference type="RefSeq" id="XP_022087561.1">
    <property type="nucleotide sequence ID" value="XM_022231869.1"/>
</dbReference>
<keyword evidence="1" id="KW-1185">Reference proteome</keyword>
<dbReference type="Proteomes" id="UP000694845">
    <property type="component" value="Unplaced"/>
</dbReference>
<accession>A0A8B7Y701</accession>